<dbReference type="GO" id="GO:0015074">
    <property type="term" value="P:DNA integration"/>
    <property type="evidence" value="ECO:0007669"/>
    <property type="project" value="InterPro"/>
</dbReference>
<accession>A0A2N6MNU8</accession>
<dbReference type="Pfam" id="PF00589">
    <property type="entry name" value="Phage_integrase"/>
    <property type="match status" value="1"/>
</dbReference>
<sequence>MSDDPVPFENRLVPYSDALDQNPAAVYLATLTSPQSRYTMENALRTLVAIFTNRDVEHVTREAMLGFPWARLSYQHTAFARARLAERYAPANANRIISALRGVLKETWRLGLMSAEAYQRAADVRHVRARTLIKGRDLQAEEIARLAEVCRNDDGPAGARDLAIIGMLYVCGLRRSELVNVRLEDYDPASGQIRILAGKGRKQRTVYITGSAKRALDRWLAILPYDSGPIFHPVLKNGRIQRGGIVSQTVYDMLQRRAKQAGVKNFSPHDFRRTFVGDLLDRGVDIATVANMAGHSNVETTRRYDRRPETIRKEAAEKLQFPDDPPDED</sequence>
<dbReference type="GO" id="GO:0003677">
    <property type="term" value="F:DNA binding"/>
    <property type="evidence" value="ECO:0007669"/>
    <property type="project" value="UniProtKB-KW"/>
</dbReference>
<evidence type="ECO:0000256" key="2">
    <source>
        <dbReference type="ARBA" id="ARBA00023125"/>
    </source>
</evidence>
<name>A0A2N6MNU8_9CYAN</name>
<dbReference type="Gene3D" id="1.10.443.10">
    <property type="entry name" value="Intergrase catalytic core"/>
    <property type="match status" value="1"/>
</dbReference>
<dbReference type="SUPFAM" id="SSF56349">
    <property type="entry name" value="DNA breaking-rejoining enzymes"/>
    <property type="match status" value="1"/>
</dbReference>
<keyword evidence="3" id="KW-0233">DNA recombination</keyword>
<dbReference type="InterPro" id="IPR011010">
    <property type="entry name" value="DNA_brk_join_enz"/>
</dbReference>
<dbReference type="InterPro" id="IPR002104">
    <property type="entry name" value="Integrase_catalytic"/>
</dbReference>
<comment type="caution">
    <text evidence="5">The sequence shown here is derived from an EMBL/GenBank/DDBJ whole genome shotgun (WGS) entry which is preliminary data.</text>
</comment>
<gene>
    <name evidence="5" type="ORF">CEN41_01465</name>
</gene>
<dbReference type="InterPro" id="IPR013762">
    <property type="entry name" value="Integrase-like_cat_sf"/>
</dbReference>
<dbReference type="InterPro" id="IPR050090">
    <property type="entry name" value="Tyrosine_recombinase_XerCD"/>
</dbReference>
<organism evidence="5 6">
    <name type="scientific">Fischerella thermalis CCMEE 5330</name>
    <dbReference type="NCBI Taxonomy" id="2019670"/>
    <lineage>
        <taxon>Bacteria</taxon>
        <taxon>Bacillati</taxon>
        <taxon>Cyanobacteriota</taxon>
        <taxon>Cyanophyceae</taxon>
        <taxon>Nostocales</taxon>
        <taxon>Hapalosiphonaceae</taxon>
        <taxon>Fischerella</taxon>
    </lineage>
</organism>
<evidence type="ECO:0000313" key="5">
    <source>
        <dbReference type="EMBL" id="PMB48419.1"/>
    </source>
</evidence>
<dbReference type="Proteomes" id="UP000234966">
    <property type="component" value="Unassembled WGS sequence"/>
</dbReference>
<dbReference type="PANTHER" id="PTHR30349:SF41">
    <property type="entry name" value="INTEGRASE_RECOMBINASE PROTEIN MJ0367-RELATED"/>
    <property type="match status" value="1"/>
</dbReference>
<dbReference type="PROSITE" id="PS51898">
    <property type="entry name" value="TYR_RECOMBINASE"/>
    <property type="match status" value="1"/>
</dbReference>
<feature type="domain" description="Tyr recombinase" evidence="4">
    <location>
        <begin position="133"/>
        <end position="318"/>
    </location>
</feature>
<protein>
    <submittedName>
        <fullName evidence="5">Integrase</fullName>
    </submittedName>
</protein>
<evidence type="ECO:0000259" key="4">
    <source>
        <dbReference type="PROSITE" id="PS51898"/>
    </source>
</evidence>
<dbReference type="EMBL" id="NMQI01000029">
    <property type="protein sequence ID" value="PMB48419.1"/>
    <property type="molecule type" value="Genomic_DNA"/>
</dbReference>
<comment type="similarity">
    <text evidence="1">Belongs to the 'phage' integrase family.</text>
</comment>
<dbReference type="AlphaFoldDB" id="A0A2N6MNU8"/>
<dbReference type="PANTHER" id="PTHR30349">
    <property type="entry name" value="PHAGE INTEGRASE-RELATED"/>
    <property type="match status" value="1"/>
</dbReference>
<evidence type="ECO:0000313" key="6">
    <source>
        <dbReference type="Proteomes" id="UP000234966"/>
    </source>
</evidence>
<dbReference type="CDD" id="cd00397">
    <property type="entry name" value="DNA_BRE_C"/>
    <property type="match status" value="1"/>
</dbReference>
<proteinExistence type="inferred from homology"/>
<evidence type="ECO:0000256" key="3">
    <source>
        <dbReference type="ARBA" id="ARBA00023172"/>
    </source>
</evidence>
<dbReference type="GO" id="GO:0006310">
    <property type="term" value="P:DNA recombination"/>
    <property type="evidence" value="ECO:0007669"/>
    <property type="project" value="UniProtKB-KW"/>
</dbReference>
<keyword evidence="2" id="KW-0238">DNA-binding</keyword>
<evidence type="ECO:0000256" key="1">
    <source>
        <dbReference type="ARBA" id="ARBA00008857"/>
    </source>
</evidence>
<reference evidence="5 6" key="1">
    <citation type="submission" date="2017-07" db="EMBL/GenBank/DDBJ databases">
        <title>Genomes of Fischerella (Mastigocladus) sp. strains.</title>
        <authorList>
            <person name="Miller S.R."/>
        </authorList>
    </citation>
    <scope>NUCLEOTIDE SEQUENCE [LARGE SCALE GENOMIC DNA]</scope>
    <source>
        <strain evidence="5 6">CCMEE 5330</strain>
    </source>
</reference>